<feature type="transmembrane region" description="Helical" evidence="6">
    <location>
        <begin position="193"/>
        <end position="211"/>
    </location>
</feature>
<feature type="transmembrane region" description="Helical" evidence="6">
    <location>
        <begin position="105"/>
        <end position="123"/>
    </location>
</feature>
<sequence>MACFTSISRNTLGMLLMGIHAVPVTVQFLLGRVVKEEQRLPYFRMQSLAFLLLSCCLGAHVWLSTEAWPEAPQRKWVVLRGAFGWGQFLFGVIAVQIGAPLGDLAALQSVNVVAAALLGRMFLSEVVRYVHGLAICCAVVGAVLVSKPPFLFGSGDAIDDVAWPGHILALLSGMSKAGIFIASRKCPTAAPSLLTLATVAQASIVFMVLPLTRLVNEHPSGTLTASASGAIGWFTLLVISTGFATLLISAGSQLCPAAASAIINNSACMVFGYILQVTLYDNIPSVTTACGCMLMFASIVLMSVFRDRPKPAGGPKGVREETTRQPRDADGAAKVRGEGPAGTVGGPGACRDEGAAAATATEPSGSGVRGGAAAVPAATAPRAWRREGAAAEGVPGCLLGGACATASCLWGSPGLRFEALPSERSP</sequence>
<reference evidence="7" key="1">
    <citation type="submission" date="2023-10" db="EMBL/GenBank/DDBJ databases">
        <authorList>
            <person name="Chen Y."/>
            <person name="Shah S."/>
            <person name="Dougan E. K."/>
            <person name="Thang M."/>
            <person name="Chan C."/>
        </authorList>
    </citation>
    <scope>NUCLEOTIDE SEQUENCE [LARGE SCALE GENOMIC DNA]</scope>
</reference>
<comment type="subcellular location">
    <subcellularLocation>
        <location evidence="1">Membrane</location>
        <topology evidence="1">Multi-pass membrane protein</topology>
    </subcellularLocation>
</comment>
<keyword evidence="3 6" id="KW-1133">Transmembrane helix</keyword>
<dbReference type="PANTHER" id="PTHR22911:SF6">
    <property type="entry name" value="SOLUTE CARRIER FAMILY 35 MEMBER G1"/>
    <property type="match status" value="1"/>
</dbReference>
<feature type="transmembrane region" description="Helical" evidence="6">
    <location>
        <begin position="77"/>
        <end position="99"/>
    </location>
</feature>
<protein>
    <recommendedName>
        <fullName evidence="9">EamA domain-containing protein</fullName>
    </recommendedName>
</protein>
<feature type="transmembrane region" description="Helical" evidence="6">
    <location>
        <begin position="286"/>
        <end position="305"/>
    </location>
</feature>
<gene>
    <name evidence="7" type="ORF">PCOR1329_LOCUS72086</name>
</gene>
<feature type="transmembrane region" description="Helical" evidence="6">
    <location>
        <begin position="162"/>
        <end position="181"/>
    </location>
</feature>
<evidence type="ECO:0000256" key="6">
    <source>
        <dbReference type="SAM" id="Phobius"/>
    </source>
</evidence>
<evidence type="ECO:0000256" key="1">
    <source>
        <dbReference type="ARBA" id="ARBA00004141"/>
    </source>
</evidence>
<feature type="compositionally biased region" description="Gly residues" evidence="5">
    <location>
        <begin position="339"/>
        <end position="348"/>
    </location>
</feature>
<evidence type="ECO:0000256" key="2">
    <source>
        <dbReference type="ARBA" id="ARBA00022692"/>
    </source>
</evidence>
<feature type="transmembrane region" description="Helical" evidence="6">
    <location>
        <begin position="42"/>
        <end position="65"/>
    </location>
</feature>
<dbReference type="Proteomes" id="UP001189429">
    <property type="component" value="Unassembled WGS sequence"/>
</dbReference>
<evidence type="ECO:0000256" key="4">
    <source>
        <dbReference type="ARBA" id="ARBA00023136"/>
    </source>
</evidence>
<evidence type="ECO:0008006" key="9">
    <source>
        <dbReference type="Google" id="ProtNLM"/>
    </source>
</evidence>
<comment type="caution">
    <text evidence="7">The sequence shown here is derived from an EMBL/GenBank/DDBJ whole genome shotgun (WGS) entry which is preliminary data.</text>
</comment>
<feature type="transmembrane region" description="Helical" evidence="6">
    <location>
        <begin position="231"/>
        <end position="250"/>
    </location>
</feature>
<keyword evidence="8" id="KW-1185">Reference proteome</keyword>
<keyword evidence="2 6" id="KW-0812">Transmembrane</keyword>
<feature type="transmembrane region" description="Helical" evidence="6">
    <location>
        <begin position="262"/>
        <end position="280"/>
    </location>
</feature>
<accession>A0ABN9X425</accession>
<evidence type="ECO:0000313" key="8">
    <source>
        <dbReference type="Proteomes" id="UP001189429"/>
    </source>
</evidence>
<feature type="compositionally biased region" description="Basic and acidic residues" evidence="5">
    <location>
        <begin position="317"/>
        <end position="337"/>
    </location>
</feature>
<feature type="transmembrane region" description="Helical" evidence="6">
    <location>
        <begin position="12"/>
        <end position="30"/>
    </location>
</feature>
<feature type="transmembrane region" description="Helical" evidence="6">
    <location>
        <begin position="130"/>
        <end position="150"/>
    </location>
</feature>
<dbReference type="SUPFAM" id="SSF103481">
    <property type="entry name" value="Multidrug resistance efflux transporter EmrE"/>
    <property type="match status" value="1"/>
</dbReference>
<dbReference type="InterPro" id="IPR037185">
    <property type="entry name" value="EmrE-like"/>
</dbReference>
<dbReference type="EMBL" id="CAUYUJ010019614">
    <property type="protein sequence ID" value="CAK0892425.1"/>
    <property type="molecule type" value="Genomic_DNA"/>
</dbReference>
<keyword evidence="4 6" id="KW-0472">Membrane</keyword>
<feature type="region of interest" description="Disordered" evidence="5">
    <location>
        <begin position="310"/>
        <end position="373"/>
    </location>
</feature>
<evidence type="ECO:0000256" key="5">
    <source>
        <dbReference type="SAM" id="MobiDB-lite"/>
    </source>
</evidence>
<name>A0ABN9X425_9DINO</name>
<evidence type="ECO:0000313" key="7">
    <source>
        <dbReference type="EMBL" id="CAK0892425.1"/>
    </source>
</evidence>
<dbReference type="PANTHER" id="PTHR22911">
    <property type="entry name" value="ACYL-MALONYL CONDENSING ENZYME-RELATED"/>
    <property type="match status" value="1"/>
</dbReference>
<organism evidence="7 8">
    <name type="scientific">Prorocentrum cordatum</name>
    <dbReference type="NCBI Taxonomy" id="2364126"/>
    <lineage>
        <taxon>Eukaryota</taxon>
        <taxon>Sar</taxon>
        <taxon>Alveolata</taxon>
        <taxon>Dinophyceae</taxon>
        <taxon>Prorocentrales</taxon>
        <taxon>Prorocentraceae</taxon>
        <taxon>Prorocentrum</taxon>
    </lineage>
</organism>
<proteinExistence type="predicted"/>
<evidence type="ECO:0000256" key="3">
    <source>
        <dbReference type="ARBA" id="ARBA00022989"/>
    </source>
</evidence>